<dbReference type="GO" id="GO:0003887">
    <property type="term" value="F:DNA-directed DNA polymerase activity"/>
    <property type="evidence" value="ECO:0007669"/>
    <property type="project" value="UniProtKB-KW"/>
</dbReference>
<dbReference type="InterPro" id="IPR001584">
    <property type="entry name" value="Integrase_cat-core"/>
</dbReference>
<dbReference type="InterPro" id="IPR036397">
    <property type="entry name" value="RNaseH_sf"/>
</dbReference>
<evidence type="ECO:0000259" key="10">
    <source>
        <dbReference type="PROSITE" id="PS50994"/>
    </source>
</evidence>
<dbReference type="OrthoDB" id="94404at2759"/>
<dbReference type="GO" id="GO:0046872">
    <property type="term" value="F:metal ion binding"/>
    <property type="evidence" value="ECO:0007669"/>
    <property type="project" value="UniProtKB-KW"/>
</dbReference>
<dbReference type="Pfam" id="PF25597">
    <property type="entry name" value="SH3_retrovirus"/>
    <property type="match status" value="1"/>
</dbReference>
<evidence type="ECO:0000256" key="7">
    <source>
        <dbReference type="ARBA" id="ARBA00022918"/>
    </source>
</evidence>
<dbReference type="AlphaFoldDB" id="A0A9W6XD22"/>
<name>A0A9W6XD22_9STRA</name>
<evidence type="ECO:0000256" key="1">
    <source>
        <dbReference type="ARBA" id="ARBA00022722"/>
    </source>
</evidence>
<keyword evidence="6" id="KW-0229">DNA integration</keyword>
<dbReference type="Gene3D" id="3.30.420.10">
    <property type="entry name" value="Ribonuclease H-like superfamily/Ribonuclease H"/>
    <property type="match status" value="1"/>
</dbReference>
<keyword evidence="3" id="KW-0255">Endonuclease</keyword>
<dbReference type="InterPro" id="IPR012337">
    <property type="entry name" value="RNaseH-like_sf"/>
</dbReference>
<dbReference type="GO" id="GO:0006310">
    <property type="term" value="P:DNA recombination"/>
    <property type="evidence" value="ECO:0007669"/>
    <property type="project" value="UniProtKB-KW"/>
</dbReference>
<reference evidence="11" key="1">
    <citation type="submission" date="2023-04" db="EMBL/GenBank/DDBJ databases">
        <title>Phytophthora fragariaefolia NBRC 109709.</title>
        <authorList>
            <person name="Ichikawa N."/>
            <person name="Sato H."/>
            <person name="Tonouchi N."/>
        </authorList>
    </citation>
    <scope>NUCLEOTIDE SEQUENCE</scope>
    <source>
        <strain evidence="11">NBRC 109709</strain>
    </source>
</reference>
<feature type="domain" description="Integrase catalytic" evidence="10">
    <location>
        <begin position="1"/>
        <end position="106"/>
    </location>
</feature>
<dbReference type="InterPro" id="IPR057670">
    <property type="entry name" value="SH3_retrovirus"/>
</dbReference>
<accession>A0A9W6XD22</accession>
<dbReference type="PANTHER" id="PTHR42648">
    <property type="entry name" value="TRANSPOSASE, PUTATIVE-RELATED"/>
    <property type="match status" value="1"/>
</dbReference>
<evidence type="ECO:0000313" key="12">
    <source>
        <dbReference type="Proteomes" id="UP001165121"/>
    </source>
</evidence>
<dbReference type="GO" id="GO:0003676">
    <property type="term" value="F:nucleic acid binding"/>
    <property type="evidence" value="ECO:0007669"/>
    <property type="project" value="InterPro"/>
</dbReference>
<keyword evidence="8" id="KW-0548">Nucleotidyltransferase</keyword>
<evidence type="ECO:0000256" key="4">
    <source>
        <dbReference type="ARBA" id="ARBA00022801"/>
    </source>
</evidence>
<evidence type="ECO:0000256" key="6">
    <source>
        <dbReference type="ARBA" id="ARBA00022908"/>
    </source>
</evidence>
<dbReference type="Proteomes" id="UP001165121">
    <property type="component" value="Unassembled WGS sequence"/>
</dbReference>
<gene>
    <name evidence="11" type="ORF">Pfra01_000976300</name>
</gene>
<dbReference type="PROSITE" id="PS50994">
    <property type="entry name" value="INTEGRASE"/>
    <property type="match status" value="1"/>
</dbReference>
<keyword evidence="12" id="KW-1185">Reference proteome</keyword>
<keyword evidence="1" id="KW-0540">Nuclease</keyword>
<keyword evidence="5" id="KW-0460">Magnesium</keyword>
<comment type="caution">
    <text evidence="11">The sequence shown here is derived from an EMBL/GenBank/DDBJ whole genome shotgun (WGS) entry which is preliminary data.</text>
</comment>
<evidence type="ECO:0000256" key="5">
    <source>
        <dbReference type="ARBA" id="ARBA00022842"/>
    </source>
</evidence>
<keyword evidence="8" id="KW-0808">Transferase</keyword>
<evidence type="ECO:0000256" key="3">
    <source>
        <dbReference type="ARBA" id="ARBA00022759"/>
    </source>
</evidence>
<dbReference type="GO" id="GO:0003964">
    <property type="term" value="F:RNA-directed DNA polymerase activity"/>
    <property type="evidence" value="ECO:0007669"/>
    <property type="project" value="UniProtKB-KW"/>
</dbReference>
<sequence>MENATGKTIKRLCLDSGGEYTDKAFKTYLDRSGIKHEKTVPYRLQQNGLAERMNQGLVEMACCMIYQEGIDNKWWAEAVSTATWIINRDPNLVSVKTPYEIVHRTKPQLNNMKAFGSLGYAHIPDEKRRKLDPKTFKCRFV</sequence>
<keyword evidence="4" id="KW-0378">Hydrolase</keyword>
<evidence type="ECO:0000256" key="2">
    <source>
        <dbReference type="ARBA" id="ARBA00022723"/>
    </source>
</evidence>
<evidence type="ECO:0000256" key="8">
    <source>
        <dbReference type="ARBA" id="ARBA00022932"/>
    </source>
</evidence>
<keyword evidence="9" id="KW-0233">DNA recombination</keyword>
<proteinExistence type="predicted"/>
<dbReference type="InterPro" id="IPR039537">
    <property type="entry name" value="Retrotran_Ty1/copia-like"/>
</dbReference>
<evidence type="ECO:0000256" key="9">
    <source>
        <dbReference type="ARBA" id="ARBA00023172"/>
    </source>
</evidence>
<evidence type="ECO:0000313" key="11">
    <source>
        <dbReference type="EMBL" id="GMF36113.1"/>
    </source>
</evidence>
<organism evidence="11 12">
    <name type="scientific">Phytophthora fragariaefolia</name>
    <dbReference type="NCBI Taxonomy" id="1490495"/>
    <lineage>
        <taxon>Eukaryota</taxon>
        <taxon>Sar</taxon>
        <taxon>Stramenopiles</taxon>
        <taxon>Oomycota</taxon>
        <taxon>Peronosporomycetes</taxon>
        <taxon>Peronosporales</taxon>
        <taxon>Peronosporaceae</taxon>
        <taxon>Phytophthora</taxon>
    </lineage>
</organism>
<dbReference type="GO" id="GO:0004519">
    <property type="term" value="F:endonuclease activity"/>
    <property type="evidence" value="ECO:0007669"/>
    <property type="project" value="UniProtKB-KW"/>
</dbReference>
<dbReference type="GO" id="GO:0015074">
    <property type="term" value="P:DNA integration"/>
    <property type="evidence" value="ECO:0007669"/>
    <property type="project" value="UniProtKB-KW"/>
</dbReference>
<keyword evidence="2" id="KW-0479">Metal-binding</keyword>
<protein>
    <submittedName>
        <fullName evidence="11">Unnamed protein product</fullName>
    </submittedName>
</protein>
<keyword evidence="8" id="KW-0239">DNA-directed DNA polymerase</keyword>
<dbReference type="SUPFAM" id="SSF53098">
    <property type="entry name" value="Ribonuclease H-like"/>
    <property type="match status" value="1"/>
</dbReference>
<keyword evidence="7" id="KW-0695">RNA-directed DNA polymerase</keyword>
<dbReference type="EMBL" id="BSXT01000911">
    <property type="protein sequence ID" value="GMF36113.1"/>
    <property type="molecule type" value="Genomic_DNA"/>
</dbReference>
<dbReference type="PANTHER" id="PTHR42648:SF11">
    <property type="entry name" value="TRANSPOSON TY4-P GAG-POL POLYPROTEIN"/>
    <property type="match status" value="1"/>
</dbReference>
<dbReference type="GO" id="GO:0016787">
    <property type="term" value="F:hydrolase activity"/>
    <property type="evidence" value="ECO:0007669"/>
    <property type="project" value="UniProtKB-KW"/>
</dbReference>